<gene>
    <name evidence="2" type="ORF">ACFPQ6_11375</name>
</gene>
<evidence type="ECO:0000313" key="2">
    <source>
        <dbReference type="EMBL" id="MFC5848910.1"/>
    </source>
</evidence>
<dbReference type="RefSeq" id="WP_380049401.1">
    <property type="nucleotide sequence ID" value="NZ_JBHSOH010000012.1"/>
</dbReference>
<proteinExistence type="predicted"/>
<sequence>MRPPDAPGLGWPSAAALADLDALLAADDAWNAAYHRRDPALMARVLADDWVGFAPDGRVVGKADVLASMLHNPHVALAFERHASRVFGEAGVTRGTLYVTGERFQSFTRLYARRGGLWQGVAVQVMG</sequence>
<dbReference type="EMBL" id="JBHSOH010000012">
    <property type="protein sequence ID" value="MFC5848910.1"/>
    <property type="molecule type" value="Genomic_DNA"/>
</dbReference>
<dbReference type="SUPFAM" id="SSF54427">
    <property type="entry name" value="NTF2-like"/>
    <property type="match status" value="1"/>
</dbReference>
<evidence type="ECO:0000313" key="3">
    <source>
        <dbReference type="Proteomes" id="UP001595979"/>
    </source>
</evidence>
<dbReference type="Gene3D" id="3.10.450.50">
    <property type="match status" value="1"/>
</dbReference>
<protein>
    <submittedName>
        <fullName evidence="2">Nuclear transport factor 2 family protein</fullName>
    </submittedName>
</protein>
<evidence type="ECO:0000259" key="1">
    <source>
        <dbReference type="Pfam" id="PF14534"/>
    </source>
</evidence>
<keyword evidence="3" id="KW-1185">Reference proteome</keyword>
<reference evidence="3" key="1">
    <citation type="journal article" date="2019" name="Int. J. Syst. Evol. Microbiol.">
        <title>The Global Catalogue of Microorganisms (GCM) 10K type strain sequencing project: providing services to taxonomists for standard genome sequencing and annotation.</title>
        <authorList>
            <consortium name="The Broad Institute Genomics Platform"/>
            <consortium name="The Broad Institute Genome Sequencing Center for Infectious Disease"/>
            <person name="Wu L."/>
            <person name="Ma J."/>
        </authorList>
    </citation>
    <scope>NUCLEOTIDE SEQUENCE [LARGE SCALE GENOMIC DNA]</scope>
    <source>
        <strain evidence="3">CGMCC 1.15053</strain>
    </source>
</reference>
<organism evidence="2 3">
    <name type="scientific">Deinococcus petrolearius</name>
    <dbReference type="NCBI Taxonomy" id="1751295"/>
    <lineage>
        <taxon>Bacteria</taxon>
        <taxon>Thermotogati</taxon>
        <taxon>Deinococcota</taxon>
        <taxon>Deinococci</taxon>
        <taxon>Deinococcales</taxon>
        <taxon>Deinococcaceae</taxon>
        <taxon>Deinococcus</taxon>
    </lineage>
</organism>
<dbReference type="InterPro" id="IPR027843">
    <property type="entry name" value="DUF4440"/>
</dbReference>
<dbReference type="Pfam" id="PF14534">
    <property type="entry name" value="DUF4440"/>
    <property type="match status" value="1"/>
</dbReference>
<name>A0ABW1DKV6_9DEIO</name>
<dbReference type="InterPro" id="IPR032710">
    <property type="entry name" value="NTF2-like_dom_sf"/>
</dbReference>
<comment type="caution">
    <text evidence="2">The sequence shown here is derived from an EMBL/GenBank/DDBJ whole genome shotgun (WGS) entry which is preliminary data.</text>
</comment>
<feature type="domain" description="DUF4440" evidence="1">
    <location>
        <begin position="23"/>
        <end position="119"/>
    </location>
</feature>
<dbReference type="Proteomes" id="UP001595979">
    <property type="component" value="Unassembled WGS sequence"/>
</dbReference>
<accession>A0ABW1DKV6</accession>